<evidence type="ECO:0000256" key="1">
    <source>
        <dbReference type="ARBA" id="ARBA00006525"/>
    </source>
</evidence>
<dbReference type="Proteomes" id="UP001501645">
    <property type="component" value="Unassembled WGS sequence"/>
</dbReference>
<feature type="domain" description="DprA winged helix" evidence="3">
    <location>
        <begin position="329"/>
        <end position="386"/>
    </location>
</feature>
<protein>
    <submittedName>
        <fullName evidence="4">DNA-processing protein DprA</fullName>
    </submittedName>
</protein>
<accession>A0ABP8ZS52</accession>
<evidence type="ECO:0000313" key="5">
    <source>
        <dbReference type="Proteomes" id="UP001501645"/>
    </source>
</evidence>
<dbReference type="Pfam" id="PF17782">
    <property type="entry name" value="WHD_DprA"/>
    <property type="match status" value="1"/>
</dbReference>
<feature type="domain" description="Smf/DprA SLOG" evidence="2">
    <location>
        <begin position="107"/>
        <end position="321"/>
    </location>
</feature>
<keyword evidence="5" id="KW-1185">Reference proteome</keyword>
<dbReference type="Gene3D" id="3.40.50.450">
    <property type="match status" value="1"/>
</dbReference>
<proteinExistence type="inferred from homology"/>
<dbReference type="NCBIfam" id="TIGR00732">
    <property type="entry name" value="dprA"/>
    <property type="match status" value="1"/>
</dbReference>
<gene>
    <name evidence="4" type="primary">dprA</name>
    <name evidence="4" type="ORF">GCM10023351_03820</name>
</gene>
<dbReference type="EMBL" id="BAABKO010000001">
    <property type="protein sequence ID" value="GAA4764314.1"/>
    <property type="molecule type" value="Genomic_DNA"/>
</dbReference>
<dbReference type="PANTHER" id="PTHR43022:SF1">
    <property type="entry name" value="PROTEIN SMF"/>
    <property type="match status" value="1"/>
</dbReference>
<comment type="caution">
    <text evidence="4">The sequence shown here is derived from an EMBL/GenBank/DDBJ whole genome shotgun (WGS) entry which is preliminary data.</text>
</comment>
<reference evidence="5" key="1">
    <citation type="journal article" date="2019" name="Int. J. Syst. Evol. Microbiol.">
        <title>The Global Catalogue of Microorganisms (GCM) 10K type strain sequencing project: providing services to taxonomists for standard genome sequencing and annotation.</title>
        <authorList>
            <consortium name="The Broad Institute Genomics Platform"/>
            <consortium name="The Broad Institute Genome Sequencing Center for Infectious Disease"/>
            <person name="Wu L."/>
            <person name="Ma J."/>
        </authorList>
    </citation>
    <scope>NUCLEOTIDE SEQUENCE [LARGE SCALE GENOMIC DNA]</scope>
    <source>
        <strain evidence="5">JCM 18537</strain>
    </source>
</reference>
<dbReference type="InterPro" id="IPR041614">
    <property type="entry name" value="DprA_WH"/>
</dbReference>
<organism evidence="4 5">
    <name type="scientific">Microbacterium gilvum</name>
    <dbReference type="NCBI Taxonomy" id="1336204"/>
    <lineage>
        <taxon>Bacteria</taxon>
        <taxon>Bacillati</taxon>
        <taxon>Actinomycetota</taxon>
        <taxon>Actinomycetes</taxon>
        <taxon>Micrococcales</taxon>
        <taxon>Microbacteriaceae</taxon>
        <taxon>Microbacterium</taxon>
    </lineage>
</organism>
<comment type="similarity">
    <text evidence="1">Belongs to the DprA/Smf family.</text>
</comment>
<name>A0ABP8ZS52_9MICO</name>
<dbReference type="InterPro" id="IPR057666">
    <property type="entry name" value="DrpA_SLOG"/>
</dbReference>
<evidence type="ECO:0000259" key="3">
    <source>
        <dbReference type="Pfam" id="PF17782"/>
    </source>
</evidence>
<dbReference type="Gene3D" id="1.10.10.10">
    <property type="entry name" value="Winged helix-like DNA-binding domain superfamily/Winged helix DNA-binding domain"/>
    <property type="match status" value="1"/>
</dbReference>
<dbReference type="InterPro" id="IPR036388">
    <property type="entry name" value="WH-like_DNA-bd_sf"/>
</dbReference>
<sequence>MILSERRVRSAAARVQGATGDEQLARLIWSVVVEPGDGVAGALVAAFGAEEALRLAEEGLADPAVVRAGLDGRSIAAARARWEPRLDGALATAAAVRAAKAGLVLRTPGDDDWPSQLDDLGPHAPLALWVRGEPDALGLLDADRTWSAAIVGARAATPYGEHVAAELAAELSAEGVAIVSGAAYGIDGAAHRAALGAGGLTVAVVAGGADLVYPAGHARLFAEIARAGAVVSETPPGTTPTKWRFLARNRLIAALGGATVVVEAGARSGTLNTAGHAASLGRPLGAVPGPITSTTSSGCHRLLREFDAQCITGAGDVLEMLGAGPRTVTRPADPSPEEVRVRDALASRGARALDEIVRRSGLAPRDAQAALGLLELAGTVRRAEGGWLLA</sequence>
<evidence type="ECO:0000313" key="4">
    <source>
        <dbReference type="EMBL" id="GAA4764314.1"/>
    </source>
</evidence>
<dbReference type="SUPFAM" id="SSF102405">
    <property type="entry name" value="MCP/YpsA-like"/>
    <property type="match status" value="1"/>
</dbReference>
<evidence type="ECO:0000259" key="2">
    <source>
        <dbReference type="Pfam" id="PF02481"/>
    </source>
</evidence>
<dbReference type="PANTHER" id="PTHR43022">
    <property type="entry name" value="PROTEIN SMF"/>
    <property type="match status" value="1"/>
</dbReference>
<dbReference type="Pfam" id="PF02481">
    <property type="entry name" value="DNA_processg_A"/>
    <property type="match status" value="1"/>
</dbReference>
<dbReference type="InterPro" id="IPR003488">
    <property type="entry name" value="DprA"/>
</dbReference>
<dbReference type="RefSeq" id="WP_345435375.1">
    <property type="nucleotide sequence ID" value="NZ_BAABKO010000001.1"/>
</dbReference>